<evidence type="ECO:0000313" key="6">
    <source>
        <dbReference type="Proteomes" id="UP000694392"/>
    </source>
</evidence>
<keyword evidence="1" id="KW-1015">Disulfide bond</keyword>
<evidence type="ECO:0000256" key="3">
    <source>
        <dbReference type="SAM" id="Phobius"/>
    </source>
</evidence>
<dbReference type="GO" id="GO:0005178">
    <property type="term" value="F:integrin binding"/>
    <property type="evidence" value="ECO:0007669"/>
    <property type="project" value="TreeGrafter"/>
</dbReference>
<dbReference type="GO" id="GO:0007229">
    <property type="term" value="P:integrin-mediated signaling pathway"/>
    <property type="evidence" value="ECO:0007669"/>
    <property type="project" value="TreeGrafter"/>
</dbReference>
<keyword evidence="1" id="KW-0245">EGF-like domain</keyword>
<accession>A0A8D0GB61</accession>
<dbReference type="AlphaFoldDB" id="A0A8D0GB61"/>
<dbReference type="InterPro" id="IPR000742">
    <property type="entry name" value="EGF"/>
</dbReference>
<evidence type="ECO:0000256" key="2">
    <source>
        <dbReference type="SAM" id="MobiDB-lite"/>
    </source>
</evidence>
<reference evidence="5" key="1">
    <citation type="submission" date="2025-08" db="UniProtKB">
        <authorList>
            <consortium name="Ensembl"/>
        </authorList>
    </citation>
    <scope>IDENTIFICATION</scope>
</reference>
<comment type="caution">
    <text evidence="1">Lacks conserved residue(s) required for the propagation of feature annotation.</text>
</comment>
<feature type="disulfide bond" evidence="1">
    <location>
        <begin position="46"/>
        <end position="55"/>
    </location>
</feature>
<dbReference type="PROSITE" id="PS01186">
    <property type="entry name" value="EGF_2"/>
    <property type="match status" value="1"/>
</dbReference>
<dbReference type="PANTHER" id="PTHR11905">
    <property type="entry name" value="ADAM A DISINTEGRIN AND METALLOPROTEASE DOMAIN"/>
    <property type="match status" value="1"/>
</dbReference>
<evidence type="ECO:0000259" key="4">
    <source>
        <dbReference type="PROSITE" id="PS50026"/>
    </source>
</evidence>
<proteinExistence type="predicted"/>
<evidence type="ECO:0000313" key="5">
    <source>
        <dbReference type="Ensembl" id="ENSSPUP00000003329.1"/>
    </source>
</evidence>
<dbReference type="Ensembl" id="ENSSPUT00000003532.1">
    <property type="protein sequence ID" value="ENSSPUP00000003329.1"/>
    <property type="gene ID" value="ENSSPUG00000002550.1"/>
</dbReference>
<keyword evidence="3" id="KW-0472">Membrane</keyword>
<protein>
    <recommendedName>
        <fullName evidence="4">EGF-like domain-containing protein</fullName>
    </recommendedName>
</protein>
<dbReference type="Proteomes" id="UP000694392">
    <property type="component" value="Unplaced"/>
</dbReference>
<dbReference type="PROSITE" id="PS50026">
    <property type="entry name" value="EGF_3"/>
    <property type="match status" value="1"/>
</dbReference>
<dbReference type="GeneTree" id="ENSGT00940000159822"/>
<dbReference type="GO" id="GO:0045087">
    <property type="term" value="P:innate immune response"/>
    <property type="evidence" value="ECO:0007669"/>
    <property type="project" value="TreeGrafter"/>
</dbReference>
<feature type="transmembrane region" description="Helical" evidence="3">
    <location>
        <begin position="81"/>
        <end position="99"/>
    </location>
</feature>
<dbReference type="GO" id="GO:0005615">
    <property type="term" value="C:extracellular space"/>
    <property type="evidence" value="ECO:0007669"/>
    <property type="project" value="TreeGrafter"/>
</dbReference>
<feature type="domain" description="EGF-like" evidence="4">
    <location>
        <begin position="26"/>
        <end position="56"/>
    </location>
</feature>
<sequence>MVQPGTACGPGKVCIERRCQDLAELGLPQCQCHGHGVCNSYGHCHCGPGWAPPDCQSTGLGGSLDSGPPAPQPAGSATPTALLTGLALLLALALGLCYAKRAGLHKHLCRLGKGTSCQYRLSQPEPRHYSQAAPERPRPPQLRQSTEMQLMATSKVSVGLVVRAPPPQQPGLGGKQLHPAA</sequence>
<dbReference type="PANTHER" id="PTHR11905:SF130">
    <property type="entry name" value="DISINTEGRIN AND METALLOPROTEINASE DOMAIN-CONTAINING PROTEIN 15"/>
    <property type="match status" value="1"/>
</dbReference>
<reference evidence="5" key="2">
    <citation type="submission" date="2025-09" db="UniProtKB">
        <authorList>
            <consortium name="Ensembl"/>
        </authorList>
    </citation>
    <scope>IDENTIFICATION</scope>
</reference>
<organism evidence="5 6">
    <name type="scientific">Sphenodon punctatus</name>
    <name type="common">Tuatara</name>
    <name type="synonym">Hatteria punctata</name>
    <dbReference type="NCBI Taxonomy" id="8508"/>
    <lineage>
        <taxon>Eukaryota</taxon>
        <taxon>Metazoa</taxon>
        <taxon>Chordata</taxon>
        <taxon>Craniata</taxon>
        <taxon>Vertebrata</taxon>
        <taxon>Euteleostomi</taxon>
        <taxon>Lepidosauria</taxon>
        <taxon>Sphenodontia</taxon>
        <taxon>Sphenodontidae</taxon>
        <taxon>Sphenodon</taxon>
    </lineage>
</organism>
<keyword evidence="3" id="KW-1133">Transmembrane helix</keyword>
<keyword evidence="3" id="KW-0812">Transmembrane</keyword>
<keyword evidence="6" id="KW-1185">Reference proteome</keyword>
<name>A0A8D0GB61_SPHPU</name>
<feature type="region of interest" description="Disordered" evidence="2">
    <location>
        <begin position="123"/>
        <end position="144"/>
    </location>
</feature>
<evidence type="ECO:0000256" key="1">
    <source>
        <dbReference type="PROSITE-ProRule" id="PRU00076"/>
    </source>
</evidence>
<feature type="region of interest" description="Disordered" evidence="2">
    <location>
        <begin position="162"/>
        <end position="181"/>
    </location>
</feature>